<accession>A0ABR3EMZ5</accession>
<evidence type="ECO:0000313" key="2">
    <source>
        <dbReference type="EMBL" id="KAL0564266.1"/>
    </source>
</evidence>
<sequence length="90" mass="9352">GLLSSCRPRANNEDLDAATFGVIVLFVSRKQERDCDGMGRVKPQASASSSSSGHGNMESGIAVSVAGDLKLISGRLWGMDDSRSLGPTGI</sequence>
<dbReference type="Proteomes" id="UP001465976">
    <property type="component" value="Unassembled WGS sequence"/>
</dbReference>
<protein>
    <submittedName>
        <fullName evidence="2">Uncharacterized protein</fullName>
    </submittedName>
</protein>
<gene>
    <name evidence="2" type="ORF">V5O48_017786</name>
</gene>
<name>A0ABR3EMZ5_9AGAR</name>
<feature type="region of interest" description="Disordered" evidence="1">
    <location>
        <begin position="33"/>
        <end position="57"/>
    </location>
</feature>
<organism evidence="2 3">
    <name type="scientific">Marasmius crinis-equi</name>
    <dbReference type="NCBI Taxonomy" id="585013"/>
    <lineage>
        <taxon>Eukaryota</taxon>
        <taxon>Fungi</taxon>
        <taxon>Dikarya</taxon>
        <taxon>Basidiomycota</taxon>
        <taxon>Agaricomycotina</taxon>
        <taxon>Agaricomycetes</taxon>
        <taxon>Agaricomycetidae</taxon>
        <taxon>Agaricales</taxon>
        <taxon>Marasmiineae</taxon>
        <taxon>Marasmiaceae</taxon>
        <taxon>Marasmius</taxon>
    </lineage>
</organism>
<evidence type="ECO:0000313" key="3">
    <source>
        <dbReference type="Proteomes" id="UP001465976"/>
    </source>
</evidence>
<keyword evidence="3" id="KW-1185">Reference proteome</keyword>
<evidence type="ECO:0000256" key="1">
    <source>
        <dbReference type="SAM" id="MobiDB-lite"/>
    </source>
</evidence>
<proteinExistence type="predicted"/>
<comment type="caution">
    <text evidence="2">The sequence shown here is derived from an EMBL/GenBank/DDBJ whole genome shotgun (WGS) entry which is preliminary data.</text>
</comment>
<reference evidence="2 3" key="1">
    <citation type="submission" date="2024-02" db="EMBL/GenBank/DDBJ databases">
        <title>A draft genome for the cacao thread blight pathogen Marasmius crinis-equi.</title>
        <authorList>
            <person name="Cohen S.P."/>
            <person name="Baruah I.K."/>
            <person name="Amoako-Attah I."/>
            <person name="Bukari Y."/>
            <person name="Meinhardt L.W."/>
            <person name="Bailey B.A."/>
        </authorList>
    </citation>
    <scope>NUCLEOTIDE SEQUENCE [LARGE SCALE GENOMIC DNA]</scope>
    <source>
        <strain evidence="2 3">GH-76</strain>
    </source>
</reference>
<feature type="non-terminal residue" evidence="2">
    <location>
        <position position="1"/>
    </location>
</feature>
<dbReference type="EMBL" id="JBAHYK010002894">
    <property type="protein sequence ID" value="KAL0564266.1"/>
    <property type="molecule type" value="Genomic_DNA"/>
</dbReference>